<comment type="function">
    <text evidence="9">Catalyzes the ATP-dependent phosphorylation of N-acetyl-L-glutamate.</text>
</comment>
<dbReference type="Pfam" id="PF00696">
    <property type="entry name" value="AA_kinase"/>
    <property type="match status" value="1"/>
</dbReference>
<comment type="similarity">
    <text evidence="9">Belongs to the acetylglutamate kinase family. ArgB subfamily.</text>
</comment>
<dbReference type="InterPro" id="IPR037528">
    <property type="entry name" value="ArgB"/>
</dbReference>
<evidence type="ECO:0000313" key="10">
    <source>
        <dbReference type="EMBL" id="KYD00137.1"/>
    </source>
</evidence>
<dbReference type="GO" id="GO:0005524">
    <property type="term" value="F:ATP binding"/>
    <property type="evidence" value="ECO:0007669"/>
    <property type="project" value="UniProtKB-UniRule"/>
</dbReference>
<feature type="site" description="Transition state stabilizer" evidence="9">
    <location>
        <position position="7"/>
    </location>
</feature>
<feature type="site" description="Transition state stabilizer" evidence="9">
    <location>
        <position position="215"/>
    </location>
</feature>
<dbReference type="HAMAP" id="MF_00082">
    <property type="entry name" value="ArgB"/>
    <property type="match status" value="1"/>
</dbReference>
<comment type="subcellular location">
    <subcellularLocation>
        <location evidence="9">Cytoplasm</location>
    </subcellularLocation>
</comment>
<dbReference type="CDD" id="cd04238">
    <property type="entry name" value="AAK_NAGK-like"/>
    <property type="match status" value="1"/>
</dbReference>
<evidence type="ECO:0000256" key="2">
    <source>
        <dbReference type="ARBA" id="ARBA00022571"/>
    </source>
</evidence>
<comment type="caution">
    <text evidence="10">The sequence shown here is derived from an EMBL/GenBank/DDBJ whole genome shotgun (WGS) entry which is preliminary data.</text>
</comment>
<dbReference type="PANTHER" id="PTHR23342">
    <property type="entry name" value="N-ACETYLGLUTAMATE SYNTHASE"/>
    <property type="match status" value="1"/>
</dbReference>
<evidence type="ECO:0000256" key="3">
    <source>
        <dbReference type="ARBA" id="ARBA00022605"/>
    </source>
</evidence>
<feature type="binding site" evidence="9">
    <location>
        <begin position="41"/>
        <end position="42"/>
    </location>
    <ligand>
        <name>substrate</name>
    </ligand>
</feature>
<dbReference type="GO" id="GO:0042450">
    <property type="term" value="P:L-arginine biosynthetic process via ornithine"/>
    <property type="evidence" value="ECO:0007669"/>
    <property type="project" value="UniProtKB-UniRule"/>
</dbReference>
<dbReference type="STRING" id="46224.B4102_1149"/>
<accession>A0A150KNZ9</accession>
<keyword evidence="9" id="KW-0963">Cytoplasm</keyword>
<dbReference type="PATRIC" id="fig|46224.3.peg.3879"/>
<dbReference type="Gene3D" id="3.40.1160.10">
    <property type="entry name" value="Acetylglutamate kinase-like"/>
    <property type="match status" value="1"/>
</dbReference>
<keyword evidence="11" id="KW-1185">Reference proteome</keyword>
<gene>
    <name evidence="9" type="primary">argB</name>
    <name evidence="10" type="ORF">B4102_1149</name>
</gene>
<dbReference type="OrthoDB" id="9803155at2"/>
<dbReference type="SUPFAM" id="SSF53633">
    <property type="entry name" value="Carbamate kinase-like"/>
    <property type="match status" value="1"/>
</dbReference>
<dbReference type="InterPro" id="IPR004662">
    <property type="entry name" value="AcgluKinase_fam"/>
</dbReference>
<keyword evidence="3 9" id="KW-0028">Amino-acid biosynthesis</keyword>
<name>A0A150KNZ9_9BACI</name>
<evidence type="ECO:0000256" key="1">
    <source>
        <dbReference type="ARBA" id="ARBA00004828"/>
    </source>
</evidence>
<dbReference type="InterPro" id="IPR036393">
    <property type="entry name" value="AceGlu_kinase-like_sf"/>
</dbReference>
<proteinExistence type="inferred from homology"/>
<dbReference type="FunFam" id="3.40.1160.10:FF:000004">
    <property type="entry name" value="Acetylglutamate kinase"/>
    <property type="match status" value="1"/>
</dbReference>
<feature type="binding site" evidence="9">
    <location>
        <position position="63"/>
    </location>
    <ligand>
        <name>substrate</name>
    </ligand>
</feature>
<organism evidence="10 11">
    <name type="scientific">Heyndrickxia sporothermodurans</name>
    <dbReference type="NCBI Taxonomy" id="46224"/>
    <lineage>
        <taxon>Bacteria</taxon>
        <taxon>Bacillati</taxon>
        <taxon>Bacillota</taxon>
        <taxon>Bacilli</taxon>
        <taxon>Bacillales</taxon>
        <taxon>Bacillaceae</taxon>
        <taxon>Heyndrickxia</taxon>
    </lineage>
</organism>
<dbReference type="UniPathway" id="UPA00068">
    <property type="reaction ID" value="UER00107"/>
</dbReference>
<evidence type="ECO:0000256" key="4">
    <source>
        <dbReference type="ARBA" id="ARBA00022679"/>
    </source>
</evidence>
<keyword evidence="2 9" id="KW-0055">Arginine biosynthesis</keyword>
<comment type="catalytic activity">
    <reaction evidence="8 9">
        <text>N-acetyl-L-glutamate + ATP = N-acetyl-L-glutamyl 5-phosphate + ADP</text>
        <dbReference type="Rhea" id="RHEA:14629"/>
        <dbReference type="ChEBI" id="CHEBI:30616"/>
        <dbReference type="ChEBI" id="CHEBI:44337"/>
        <dbReference type="ChEBI" id="CHEBI:57936"/>
        <dbReference type="ChEBI" id="CHEBI:456216"/>
        <dbReference type="EC" id="2.7.2.8"/>
    </reaction>
</comment>
<keyword evidence="5 9" id="KW-0547">Nucleotide-binding</keyword>
<evidence type="ECO:0000256" key="6">
    <source>
        <dbReference type="ARBA" id="ARBA00022777"/>
    </source>
</evidence>
<reference evidence="10 11" key="1">
    <citation type="submission" date="2016-01" db="EMBL/GenBank/DDBJ databases">
        <title>Genome Sequences of Twelve Sporeforming Bacillus Species Isolated from Foods.</title>
        <authorList>
            <person name="Berendsen E.M."/>
            <person name="Wells-Bennik M.H."/>
            <person name="Krawcyk A.O."/>
            <person name="De Jong A."/>
            <person name="Holsappel S."/>
            <person name="Eijlander R.T."/>
            <person name="Kuipers O.P."/>
        </authorList>
    </citation>
    <scope>NUCLEOTIDE SEQUENCE [LARGE SCALE GENOMIC DNA]</scope>
    <source>
        <strain evidence="10 11">B4102</strain>
    </source>
</reference>
<dbReference type="RefSeq" id="WP_066233400.1">
    <property type="nucleotide sequence ID" value="NZ_JARMRW010000092.1"/>
</dbReference>
<dbReference type="InterPro" id="IPR001048">
    <property type="entry name" value="Asp/Glu/Uridylate_kinase"/>
</dbReference>
<dbReference type="GO" id="GO:0003991">
    <property type="term" value="F:acetylglutamate kinase activity"/>
    <property type="evidence" value="ECO:0007669"/>
    <property type="project" value="UniProtKB-UniRule"/>
</dbReference>
<dbReference type="EC" id="2.7.2.8" evidence="9"/>
<evidence type="ECO:0000256" key="8">
    <source>
        <dbReference type="ARBA" id="ARBA00048141"/>
    </source>
</evidence>
<dbReference type="GeneID" id="62500191"/>
<dbReference type="PANTHER" id="PTHR23342:SF0">
    <property type="entry name" value="N-ACETYLGLUTAMATE SYNTHASE, MITOCHONDRIAL"/>
    <property type="match status" value="1"/>
</dbReference>
<dbReference type="NCBIfam" id="TIGR00761">
    <property type="entry name" value="argB"/>
    <property type="match status" value="1"/>
</dbReference>
<sequence length="260" mass="27717">MSYIVIKFGGSVLENISSSFYSNIVDIMKSGEMKPIIVHGGGPDITKLLMKMDIETRFINGIRVTSKEVLSIVEMVLSGSSNKNIVRNIIANGGAAIGLSGVDGMLLEAKQFGEHQELGFVGEVVSVNKSLLDKLLDEQVIPVISPIAIDRRGQHWNINGDTAAAAIAKEINASLCMVTNVAGVIKEGKILHHIQSLAAENMIANQIITGGMIPKVNAAIECLRSGVKEVSIINGMDDNALLKLVSGEMVGTKFMEGITC</sequence>
<evidence type="ECO:0000313" key="11">
    <source>
        <dbReference type="Proteomes" id="UP000075666"/>
    </source>
</evidence>
<evidence type="ECO:0000256" key="9">
    <source>
        <dbReference type="HAMAP-Rule" id="MF_00082"/>
    </source>
</evidence>
<keyword evidence="4 9" id="KW-0808">Transferase</keyword>
<feature type="binding site" evidence="9">
    <location>
        <position position="157"/>
    </location>
    <ligand>
        <name>substrate</name>
    </ligand>
</feature>
<protein>
    <recommendedName>
        <fullName evidence="9">Acetylglutamate kinase</fullName>
        <ecNumber evidence="9">2.7.2.8</ecNumber>
    </recommendedName>
    <alternativeName>
        <fullName evidence="9">N-acetyl-L-glutamate 5-phosphotransferase</fullName>
    </alternativeName>
    <alternativeName>
        <fullName evidence="9">NAG kinase</fullName>
        <shortName evidence="9">NAGK</shortName>
    </alternativeName>
</protein>
<keyword evidence="7 9" id="KW-0067">ATP-binding</keyword>
<dbReference type="EMBL" id="LQYN01000073">
    <property type="protein sequence ID" value="KYD00137.1"/>
    <property type="molecule type" value="Genomic_DNA"/>
</dbReference>
<dbReference type="PIRSF" id="PIRSF000728">
    <property type="entry name" value="NAGK"/>
    <property type="match status" value="1"/>
</dbReference>
<comment type="pathway">
    <text evidence="1 9">Amino-acid biosynthesis; L-arginine biosynthesis; N(2)-acetyl-L-ornithine from L-glutamate: step 2/4.</text>
</comment>
<evidence type="ECO:0000256" key="5">
    <source>
        <dbReference type="ARBA" id="ARBA00022741"/>
    </source>
</evidence>
<dbReference type="Proteomes" id="UP000075666">
    <property type="component" value="Unassembled WGS sequence"/>
</dbReference>
<dbReference type="AlphaFoldDB" id="A0A150KNZ9"/>
<dbReference type="GO" id="GO:0005737">
    <property type="term" value="C:cytoplasm"/>
    <property type="evidence" value="ECO:0007669"/>
    <property type="project" value="UniProtKB-SubCell"/>
</dbReference>
<evidence type="ECO:0000256" key="7">
    <source>
        <dbReference type="ARBA" id="ARBA00022840"/>
    </source>
</evidence>
<keyword evidence="6 9" id="KW-0418">Kinase</keyword>